<dbReference type="CDD" id="cd09912">
    <property type="entry name" value="DLP_2"/>
    <property type="match status" value="2"/>
</dbReference>
<feature type="region of interest" description="Disordered" evidence="7">
    <location>
        <begin position="589"/>
        <end position="608"/>
    </location>
</feature>
<dbReference type="InterPro" id="IPR045063">
    <property type="entry name" value="Dynamin_N"/>
</dbReference>
<dbReference type="InterPro" id="IPR027094">
    <property type="entry name" value="Mitofusin_fam"/>
</dbReference>
<feature type="coiled-coil region" evidence="6">
    <location>
        <begin position="270"/>
        <end position="327"/>
    </location>
</feature>
<evidence type="ECO:0000256" key="5">
    <source>
        <dbReference type="ARBA" id="ARBA00023136"/>
    </source>
</evidence>
<proteinExistence type="predicted"/>
<sequence length="1236" mass="139236">MQNEVLRCRLAAAYNFFAQRGHQHNMNRVRDLAEKLAAGEYGIAFAGHFSAGKSRMINSLLGESLLPSSPIPTSANLVRVHRGKGGEDYARVFFHREKPRKYLAPYDYDLLRSFCRDGDSIAEIELCRSQLDLPPQVVIMDTPGIDSADDAHRAATEAALHLADIILYVMDYNHVQAELNLSFTRDLTQAGKTVYLIVNQIDKHVETELSFEAFCKGVEKAFHSWGVRPAGFFYTSLKYPEHPRNQFPALKQLLDEKLASRHELLAESVAASLNKVLAEYRQEYGQERENLLAGSREILSGLSAERLQQMRDDYRRLSAERDGLLTDWEAEFDAGVEKILANAYLMPTSTRDLARDYLEACQPDFKVGFFGRGKKTLAELERRRKAFFEDAAEKARTQLEWHIKTYFTDFARQQHVDNEQLSGYVQGMAILPPEELLTEAMRSGAKLTQDGSYVMNYTANFAEGTKHVARRFALAFKEKLQEKLAERRKLRCQEIHSQLAAMERYHKAWSAADEAERAQKELAKVLEQVAAADSMPPEGDSLFLPRQLDEEIVPPMDGSPVKSCAEDGKADDSAGAAMAMDIARDMERNASEGVAGKPESQDDSGEAAGIAHIHQEKGGKALLHSWAEKLRKGSQLTGRIPVLKQLAAELAERADRLEGRGFMVTLFGAFSAGKSSFANALLGEALLPVSPNPTTAAINKICPVDDEHPHGTVVVKLKDESMLLADVNRALSAFHQSAATLQEALAMVENALEDKSGSRQREKAFLRAFISGWQEAAGKLGQQLTRQLADFGVYAAQEDKSCFVDWLAVYYDCPFTRLGITLVDTPGADSINARHTNMSFNYIRQSDVVLFVTYYNHAFSRADREFLIQLGRVKDAFALDKMFFIVNAIDLAEDAGEAEGVIGYVADQLKKYGVRKPQMFGLSSQQILKEKMSGKNTGFAFEDAFYRFVLEELTGIAVNAARGEYLLAVERVKELIRLNSSDRAEKEQRRLQLADFKAKADRLLAGLTSMDMQNRQQQEARELVYYVKQRVFLRYTDFYRESFNPALLKGKDNAGGKLQEALGQLMESLGFDLAQELRATTLRMEQFISRQAWQLQQQVNSKLLEINSELPISQRDFAYECGMEYETAFKDIDRKIFREPLSIYKNPKSFFEQGGTREMEAALEKIFDRLADEYLHEQQERLLSSLHEGTEQVFARVKERFERILQANYEADLAALEGGVPAEVLEEILAELEKQA</sequence>
<reference evidence="9 10" key="1">
    <citation type="submission" date="2019-08" db="EMBL/GenBank/DDBJ databases">
        <title>In-depth cultivation of the pig gut microbiome towards novel bacterial diversity and tailored functional studies.</title>
        <authorList>
            <person name="Wylensek D."/>
            <person name="Hitch T.C.A."/>
            <person name="Clavel T."/>
        </authorList>
    </citation>
    <scope>NUCLEOTIDE SEQUENCE [LARGE SCALE GENOMIC DNA]</scope>
    <source>
        <strain evidence="9 10">WCA-693-APC-5D-A</strain>
    </source>
</reference>
<dbReference type="Pfam" id="PF00350">
    <property type="entry name" value="Dynamin_N"/>
    <property type="match status" value="2"/>
</dbReference>
<organism evidence="9 10">
    <name type="scientific">Anaerovibrio slackiae</name>
    <dbReference type="NCBI Taxonomy" id="2652309"/>
    <lineage>
        <taxon>Bacteria</taxon>
        <taxon>Bacillati</taxon>
        <taxon>Bacillota</taxon>
        <taxon>Negativicutes</taxon>
        <taxon>Selenomonadales</taxon>
        <taxon>Selenomonadaceae</taxon>
        <taxon>Anaerovibrio</taxon>
    </lineage>
</organism>
<feature type="domain" description="Dynamin N-terminal" evidence="8">
    <location>
        <begin position="43"/>
        <end position="200"/>
    </location>
</feature>
<dbReference type="SUPFAM" id="SSF52540">
    <property type="entry name" value="P-loop containing nucleoside triphosphate hydrolases"/>
    <property type="match status" value="2"/>
</dbReference>
<dbReference type="GO" id="GO:0005525">
    <property type="term" value="F:GTP binding"/>
    <property type="evidence" value="ECO:0007669"/>
    <property type="project" value="UniProtKB-KW"/>
</dbReference>
<dbReference type="GO" id="GO:0003924">
    <property type="term" value="F:GTPase activity"/>
    <property type="evidence" value="ECO:0007669"/>
    <property type="project" value="InterPro"/>
</dbReference>
<keyword evidence="6" id="KW-0175">Coiled coil</keyword>
<dbReference type="PANTHER" id="PTHR10465">
    <property type="entry name" value="TRANSMEMBRANE GTPASE FZO1"/>
    <property type="match status" value="1"/>
</dbReference>
<keyword evidence="2" id="KW-0547">Nucleotide-binding</keyword>
<dbReference type="GeneID" id="96778960"/>
<evidence type="ECO:0000256" key="3">
    <source>
        <dbReference type="ARBA" id="ARBA00022801"/>
    </source>
</evidence>
<dbReference type="EMBL" id="VUNR01000015">
    <property type="protein sequence ID" value="MSU09027.1"/>
    <property type="molecule type" value="Genomic_DNA"/>
</dbReference>
<feature type="coiled-coil region" evidence="6">
    <location>
        <begin position="508"/>
        <end position="535"/>
    </location>
</feature>
<evidence type="ECO:0000256" key="2">
    <source>
        <dbReference type="ARBA" id="ARBA00022741"/>
    </source>
</evidence>
<name>A0A6I2UE92_9FIRM</name>
<evidence type="ECO:0000259" key="8">
    <source>
        <dbReference type="Pfam" id="PF00350"/>
    </source>
</evidence>
<gene>
    <name evidence="9" type="ORF">FYJ84_08525</name>
</gene>
<evidence type="ECO:0000256" key="7">
    <source>
        <dbReference type="SAM" id="MobiDB-lite"/>
    </source>
</evidence>
<comment type="caution">
    <text evidence="9">The sequence shown here is derived from an EMBL/GenBank/DDBJ whole genome shotgun (WGS) entry which is preliminary data.</text>
</comment>
<evidence type="ECO:0000256" key="6">
    <source>
        <dbReference type="SAM" id="Coils"/>
    </source>
</evidence>
<evidence type="ECO:0000313" key="9">
    <source>
        <dbReference type="EMBL" id="MSU09027.1"/>
    </source>
</evidence>
<dbReference type="InterPro" id="IPR027417">
    <property type="entry name" value="P-loop_NTPase"/>
</dbReference>
<accession>A0A6I2UE92</accession>
<evidence type="ECO:0000256" key="1">
    <source>
        <dbReference type="ARBA" id="ARBA00004370"/>
    </source>
</evidence>
<evidence type="ECO:0000313" key="10">
    <source>
        <dbReference type="Proteomes" id="UP000433181"/>
    </source>
</evidence>
<keyword evidence="10" id="KW-1185">Reference proteome</keyword>
<keyword evidence="4" id="KW-0342">GTP-binding</keyword>
<keyword evidence="5" id="KW-0472">Membrane</keyword>
<dbReference type="RefSeq" id="WP_154407190.1">
    <property type="nucleotide sequence ID" value="NZ_VUNR01000015.1"/>
</dbReference>
<dbReference type="GO" id="GO:0016020">
    <property type="term" value="C:membrane"/>
    <property type="evidence" value="ECO:0007669"/>
    <property type="project" value="UniProtKB-SubCell"/>
</dbReference>
<keyword evidence="3" id="KW-0378">Hydrolase</keyword>
<dbReference type="AlphaFoldDB" id="A0A6I2UE92"/>
<dbReference type="Gene3D" id="3.40.50.300">
    <property type="entry name" value="P-loop containing nucleotide triphosphate hydrolases"/>
    <property type="match status" value="2"/>
</dbReference>
<dbReference type="Proteomes" id="UP000433181">
    <property type="component" value="Unassembled WGS sequence"/>
</dbReference>
<evidence type="ECO:0000256" key="4">
    <source>
        <dbReference type="ARBA" id="ARBA00023134"/>
    </source>
</evidence>
<dbReference type="PANTHER" id="PTHR10465:SF0">
    <property type="entry name" value="SARCALUMENIN"/>
    <property type="match status" value="1"/>
</dbReference>
<comment type="subcellular location">
    <subcellularLocation>
        <location evidence="1">Membrane</location>
    </subcellularLocation>
</comment>
<feature type="domain" description="Dynamin N-terminal" evidence="8">
    <location>
        <begin position="664"/>
        <end position="887"/>
    </location>
</feature>
<protein>
    <recommendedName>
        <fullName evidence="8">Dynamin N-terminal domain-containing protein</fullName>
    </recommendedName>
</protein>